<comment type="caution">
    <text evidence="2">The sequence shown here is derived from an EMBL/GenBank/DDBJ whole genome shotgun (WGS) entry which is preliminary data.</text>
</comment>
<evidence type="ECO:0000313" key="2">
    <source>
        <dbReference type="EMBL" id="MEQ2240894.1"/>
    </source>
</evidence>
<name>A0ABV0U7F2_9TELE</name>
<organism evidence="2 3">
    <name type="scientific">Ilyodon furcidens</name>
    <name type="common">goldbreast splitfin</name>
    <dbReference type="NCBI Taxonomy" id="33524"/>
    <lineage>
        <taxon>Eukaryota</taxon>
        <taxon>Metazoa</taxon>
        <taxon>Chordata</taxon>
        <taxon>Craniata</taxon>
        <taxon>Vertebrata</taxon>
        <taxon>Euteleostomi</taxon>
        <taxon>Actinopterygii</taxon>
        <taxon>Neopterygii</taxon>
        <taxon>Teleostei</taxon>
        <taxon>Neoteleostei</taxon>
        <taxon>Acanthomorphata</taxon>
        <taxon>Ovalentaria</taxon>
        <taxon>Atherinomorphae</taxon>
        <taxon>Cyprinodontiformes</taxon>
        <taxon>Goodeidae</taxon>
        <taxon>Ilyodon</taxon>
    </lineage>
</organism>
<evidence type="ECO:0000256" key="1">
    <source>
        <dbReference type="SAM" id="MobiDB-lite"/>
    </source>
</evidence>
<sequence length="68" mass="7894">MTEMFPSRYDIWINLQLSEDRLASEKTSSSRYPQNQAPLNNCLPALPRTSRVPTDLKEPITTWKTPEE</sequence>
<feature type="compositionally biased region" description="Polar residues" evidence="1">
    <location>
        <begin position="25"/>
        <end position="39"/>
    </location>
</feature>
<accession>A0ABV0U7F2</accession>
<proteinExistence type="predicted"/>
<reference evidence="2 3" key="1">
    <citation type="submission" date="2021-06" db="EMBL/GenBank/DDBJ databases">
        <authorList>
            <person name="Palmer J.M."/>
        </authorList>
    </citation>
    <scope>NUCLEOTIDE SEQUENCE [LARGE SCALE GENOMIC DNA]</scope>
    <source>
        <strain evidence="3">if_2019</strain>
        <tissue evidence="2">Muscle</tissue>
    </source>
</reference>
<dbReference type="EMBL" id="JAHRIQ010059919">
    <property type="protein sequence ID" value="MEQ2240894.1"/>
    <property type="molecule type" value="Genomic_DNA"/>
</dbReference>
<gene>
    <name evidence="2" type="ORF">ILYODFUR_019744</name>
</gene>
<evidence type="ECO:0000313" key="3">
    <source>
        <dbReference type="Proteomes" id="UP001482620"/>
    </source>
</evidence>
<protein>
    <submittedName>
        <fullName evidence="2">Uncharacterized protein</fullName>
    </submittedName>
</protein>
<dbReference type="Proteomes" id="UP001482620">
    <property type="component" value="Unassembled WGS sequence"/>
</dbReference>
<keyword evidence="3" id="KW-1185">Reference proteome</keyword>
<feature type="region of interest" description="Disordered" evidence="1">
    <location>
        <begin position="23"/>
        <end position="68"/>
    </location>
</feature>